<dbReference type="PROSITE" id="PS51504">
    <property type="entry name" value="H15"/>
    <property type="match status" value="1"/>
</dbReference>
<evidence type="ECO:0000256" key="1">
    <source>
        <dbReference type="ARBA" id="ARBA00004123"/>
    </source>
</evidence>
<dbReference type="Gene3D" id="1.10.10.10">
    <property type="entry name" value="Winged helix-like DNA-binding domain superfamily/Winged helix DNA-binding domain"/>
    <property type="match status" value="1"/>
</dbReference>
<keyword evidence="6" id="KW-1185">Reference proteome</keyword>
<protein>
    <recommendedName>
        <fullName evidence="4">H15 domain-containing protein</fullName>
    </recommendedName>
</protein>
<dbReference type="InterPro" id="IPR005818">
    <property type="entry name" value="Histone_H1/H5_H15"/>
</dbReference>
<keyword evidence="3" id="KW-0539">Nucleus</keyword>
<dbReference type="GO" id="GO:0003690">
    <property type="term" value="F:double-stranded DNA binding"/>
    <property type="evidence" value="ECO:0007669"/>
    <property type="project" value="TreeGrafter"/>
</dbReference>
<accession>A0A565CJ66</accession>
<name>A0A565CJ66_9BRAS</name>
<comment type="subcellular location">
    <subcellularLocation>
        <location evidence="1">Nucleus</location>
    </subcellularLocation>
</comment>
<dbReference type="CDD" id="cd00073">
    <property type="entry name" value="H15"/>
    <property type="match status" value="1"/>
</dbReference>
<dbReference type="EMBL" id="CABITT030000008">
    <property type="protein sequence ID" value="VVB13768.1"/>
    <property type="molecule type" value="Genomic_DNA"/>
</dbReference>
<dbReference type="SMART" id="SM00526">
    <property type="entry name" value="H15"/>
    <property type="match status" value="1"/>
</dbReference>
<dbReference type="GO" id="GO:0000786">
    <property type="term" value="C:nucleosome"/>
    <property type="evidence" value="ECO:0007669"/>
    <property type="project" value="InterPro"/>
</dbReference>
<proteinExistence type="predicted"/>
<dbReference type="Proteomes" id="UP000489600">
    <property type="component" value="Unassembled WGS sequence"/>
</dbReference>
<evidence type="ECO:0000259" key="4">
    <source>
        <dbReference type="PROSITE" id="PS51504"/>
    </source>
</evidence>
<dbReference type="GO" id="GO:0006334">
    <property type="term" value="P:nucleosome assembly"/>
    <property type="evidence" value="ECO:0007669"/>
    <property type="project" value="InterPro"/>
</dbReference>
<organism evidence="5 6">
    <name type="scientific">Arabis nemorensis</name>
    <dbReference type="NCBI Taxonomy" id="586526"/>
    <lineage>
        <taxon>Eukaryota</taxon>
        <taxon>Viridiplantae</taxon>
        <taxon>Streptophyta</taxon>
        <taxon>Embryophyta</taxon>
        <taxon>Tracheophyta</taxon>
        <taxon>Spermatophyta</taxon>
        <taxon>Magnoliopsida</taxon>
        <taxon>eudicotyledons</taxon>
        <taxon>Gunneridae</taxon>
        <taxon>Pentapetalae</taxon>
        <taxon>rosids</taxon>
        <taxon>malvids</taxon>
        <taxon>Brassicales</taxon>
        <taxon>Brassicaceae</taxon>
        <taxon>Arabideae</taxon>
        <taxon>Arabis</taxon>
    </lineage>
</organism>
<sequence>MAASATLVSMAHERKVENLRGFMVNLANSRGFSLPETKLFDQKFLDLCLSRTPDHPTYSAMIFVAITDLNEEGGSCEEAISEFIKAKHKNLPFAHKSLLSHHLAKLVEKREILCDYNNNYCYTLPGEEKIDAIVSADAERKIGVITLKKNGQCAANDAVRHQNVEESVRMLKSGDQMVDLLEERSLTESETSPKRKACGGIDVVEVSDTEDNGVQACLRDSTVETLRKEGVAKESEVTLENSEAEGRIEANSEGGELYQVVVLDEQTDVVMEESGEGEENLRDINSKERKVELLRTSNTMKEACVEVKSEAYKRLWECQTEACSNIIALEKLVKQCREKDQQKKTVSEIDDVSHLPLSMESCKELRKLAQKIGSQLSEIIDSADEAVVPYNEPRGC</sequence>
<dbReference type="InterPro" id="IPR036388">
    <property type="entry name" value="WH-like_DNA-bd_sf"/>
</dbReference>
<feature type="domain" description="H15" evidence="4">
    <location>
        <begin position="54"/>
        <end position="126"/>
    </location>
</feature>
<evidence type="ECO:0000313" key="6">
    <source>
        <dbReference type="Proteomes" id="UP000489600"/>
    </source>
</evidence>
<evidence type="ECO:0000256" key="2">
    <source>
        <dbReference type="ARBA" id="ARBA00023125"/>
    </source>
</evidence>
<dbReference type="GO" id="GO:0005730">
    <property type="term" value="C:nucleolus"/>
    <property type="evidence" value="ECO:0007669"/>
    <property type="project" value="TreeGrafter"/>
</dbReference>
<dbReference type="PANTHER" id="PTHR11467:SF109">
    <property type="entry name" value="H15 DOMAIN-CONTAINING PROTEIN"/>
    <property type="match status" value="1"/>
</dbReference>
<keyword evidence="2" id="KW-0238">DNA-binding</keyword>
<reference evidence="5" key="1">
    <citation type="submission" date="2019-07" db="EMBL/GenBank/DDBJ databases">
        <authorList>
            <person name="Dittberner H."/>
        </authorList>
    </citation>
    <scope>NUCLEOTIDE SEQUENCE [LARGE SCALE GENOMIC DNA]</scope>
</reference>
<dbReference type="OrthoDB" id="1110759at2759"/>
<gene>
    <name evidence="5" type="ORF">ANE_LOCUS24212</name>
</gene>
<dbReference type="PANTHER" id="PTHR11467">
    <property type="entry name" value="HISTONE H1"/>
    <property type="match status" value="1"/>
</dbReference>
<dbReference type="GO" id="GO:0030261">
    <property type="term" value="P:chromosome condensation"/>
    <property type="evidence" value="ECO:0007669"/>
    <property type="project" value="TreeGrafter"/>
</dbReference>
<dbReference type="GO" id="GO:0031492">
    <property type="term" value="F:nucleosomal DNA binding"/>
    <property type="evidence" value="ECO:0007669"/>
    <property type="project" value="TreeGrafter"/>
</dbReference>
<comment type="caution">
    <text evidence="5">The sequence shown here is derived from an EMBL/GenBank/DDBJ whole genome shotgun (WGS) entry which is preliminary data.</text>
</comment>
<dbReference type="AlphaFoldDB" id="A0A565CJ66"/>
<evidence type="ECO:0000313" key="5">
    <source>
        <dbReference type="EMBL" id="VVB13768.1"/>
    </source>
</evidence>
<dbReference type="SUPFAM" id="SSF46785">
    <property type="entry name" value="Winged helix' DNA-binding domain"/>
    <property type="match status" value="1"/>
</dbReference>
<dbReference type="InterPro" id="IPR036390">
    <property type="entry name" value="WH_DNA-bd_sf"/>
</dbReference>
<dbReference type="GO" id="GO:0045910">
    <property type="term" value="P:negative regulation of DNA recombination"/>
    <property type="evidence" value="ECO:0007669"/>
    <property type="project" value="TreeGrafter"/>
</dbReference>
<dbReference type="Pfam" id="PF00538">
    <property type="entry name" value="Linker_histone"/>
    <property type="match status" value="1"/>
</dbReference>
<evidence type="ECO:0000256" key="3">
    <source>
        <dbReference type="ARBA" id="ARBA00023242"/>
    </source>
</evidence>